<feature type="transmembrane region" description="Helical" evidence="7">
    <location>
        <begin position="222"/>
        <end position="247"/>
    </location>
</feature>
<evidence type="ECO:0000256" key="6">
    <source>
        <dbReference type="ARBA" id="ARBA00023136"/>
    </source>
</evidence>
<feature type="transmembrane region" description="Helical" evidence="7">
    <location>
        <begin position="107"/>
        <end position="128"/>
    </location>
</feature>
<keyword evidence="2" id="KW-0813">Transport</keyword>
<dbReference type="Proteomes" id="UP000588068">
    <property type="component" value="Unassembled WGS sequence"/>
</dbReference>
<evidence type="ECO:0000256" key="7">
    <source>
        <dbReference type="SAM" id="Phobius"/>
    </source>
</evidence>
<accession>A0A841HV36</accession>
<evidence type="ECO:0000256" key="3">
    <source>
        <dbReference type="ARBA" id="ARBA00022475"/>
    </source>
</evidence>
<evidence type="ECO:0000313" key="10">
    <source>
        <dbReference type="Proteomes" id="UP000588068"/>
    </source>
</evidence>
<feature type="transmembrane region" description="Helical" evidence="7">
    <location>
        <begin position="259"/>
        <end position="278"/>
    </location>
</feature>
<dbReference type="PANTHER" id="PTHR23513">
    <property type="entry name" value="INTEGRAL MEMBRANE EFFLUX PROTEIN-RELATED"/>
    <property type="match status" value="1"/>
</dbReference>
<dbReference type="InterPro" id="IPR020846">
    <property type="entry name" value="MFS_dom"/>
</dbReference>
<protein>
    <submittedName>
        <fullName evidence="9">MFS family permease</fullName>
    </submittedName>
</protein>
<evidence type="ECO:0000259" key="8">
    <source>
        <dbReference type="PROSITE" id="PS50850"/>
    </source>
</evidence>
<keyword evidence="6 7" id="KW-0472">Membrane</keyword>
<keyword evidence="10" id="KW-1185">Reference proteome</keyword>
<keyword evidence="4 7" id="KW-0812">Transmembrane</keyword>
<evidence type="ECO:0000256" key="1">
    <source>
        <dbReference type="ARBA" id="ARBA00004651"/>
    </source>
</evidence>
<feature type="transmembrane region" description="Helical" evidence="7">
    <location>
        <begin position="165"/>
        <end position="190"/>
    </location>
</feature>
<comment type="caution">
    <text evidence="9">The sequence shown here is derived from an EMBL/GenBank/DDBJ whole genome shotgun (WGS) entry which is preliminary data.</text>
</comment>
<dbReference type="Gene3D" id="1.20.1250.20">
    <property type="entry name" value="MFS general substrate transporter like domains"/>
    <property type="match status" value="1"/>
</dbReference>
<dbReference type="SUPFAM" id="SSF103473">
    <property type="entry name" value="MFS general substrate transporter"/>
    <property type="match status" value="1"/>
</dbReference>
<sequence length="410" mass="43021">MTDAPTRAGLLGERDFIRYLTARCLGTLAVQMQTVAVGWQVYQTTRDPLHLGFIGLSQFLPFIVLILPAGHVADSFDRRRIVTGCYFLNMICALSLLTLSLRGVNSVTPIFALMTLLGITRAFAMPAAQALIPNLVPPQSFARAVAVNQSVFQVSTIVGPTLGGVLYLAGASVVYGIVATLLFTSTLLMLRIRSGGRSASVAPAVSVQSLLSGLRFVKSKPIVLGAISLDLFAVLFGGATALLPVYAHDILHTSSAGLGLLRTAPAVGAMICALALAAKPLSRHVGAWMFGGVTVFGIATIVFGLSTNLAVSMVALTLLGAGDMVSVYLRHLLVQLETPDAIRGRVSAVNAVFVGASNELGEFESGVTAAWFGTVRAVVVGGAATLIVAAVWSRLFPELRSMDRLPTAAR</sequence>
<dbReference type="RefSeq" id="WP_184335913.1">
    <property type="nucleotide sequence ID" value="NZ_JACHHZ010000008.1"/>
</dbReference>
<evidence type="ECO:0000256" key="2">
    <source>
        <dbReference type="ARBA" id="ARBA00022448"/>
    </source>
</evidence>
<gene>
    <name evidence="9" type="ORF">HNQ60_005446</name>
</gene>
<feature type="domain" description="Major facilitator superfamily (MFS) profile" evidence="8">
    <location>
        <begin position="1"/>
        <end position="400"/>
    </location>
</feature>
<dbReference type="Pfam" id="PF05977">
    <property type="entry name" value="MFS_3"/>
    <property type="match status" value="1"/>
</dbReference>
<dbReference type="PROSITE" id="PS50850">
    <property type="entry name" value="MFS"/>
    <property type="match status" value="1"/>
</dbReference>
<dbReference type="EMBL" id="JACHHZ010000008">
    <property type="protein sequence ID" value="MBB6096524.1"/>
    <property type="molecule type" value="Genomic_DNA"/>
</dbReference>
<reference evidence="9 10" key="1">
    <citation type="submission" date="2020-08" db="EMBL/GenBank/DDBJ databases">
        <title>Genomic Encyclopedia of Type Strains, Phase IV (KMG-IV): sequencing the most valuable type-strain genomes for metagenomic binning, comparative biology and taxonomic classification.</title>
        <authorList>
            <person name="Goeker M."/>
        </authorList>
    </citation>
    <scope>NUCLEOTIDE SEQUENCE [LARGE SCALE GENOMIC DNA]</scope>
    <source>
        <strain evidence="9 10">DSM 26723</strain>
    </source>
</reference>
<dbReference type="CDD" id="cd06173">
    <property type="entry name" value="MFS_MefA_like"/>
    <property type="match status" value="1"/>
</dbReference>
<evidence type="ECO:0000313" key="9">
    <source>
        <dbReference type="EMBL" id="MBB6096524.1"/>
    </source>
</evidence>
<dbReference type="GO" id="GO:0022857">
    <property type="term" value="F:transmembrane transporter activity"/>
    <property type="evidence" value="ECO:0007669"/>
    <property type="project" value="InterPro"/>
</dbReference>
<keyword evidence="3" id="KW-1003">Cell membrane</keyword>
<feature type="transmembrane region" description="Helical" evidence="7">
    <location>
        <begin position="369"/>
        <end position="392"/>
    </location>
</feature>
<comment type="subcellular location">
    <subcellularLocation>
        <location evidence="1">Cell membrane</location>
        <topology evidence="1">Multi-pass membrane protein</topology>
    </subcellularLocation>
</comment>
<feature type="transmembrane region" description="Helical" evidence="7">
    <location>
        <begin position="48"/>
        <end position="69"/>
    </location>
</feature>
<dbReference type="InterPro" id="IPR036259">
    <property type="entry name" value="MFS_trans_sf"/>
</dbReference>
<organism evidence="9 10">
    <name type="scientific">Povalibacter uvarum</name>
    <dbReference type="NCBI Taxonomy" id="732238"/>
    <lineage>
        <taxon>Bacteria</taxon>
        <taxon>Pseudomonadati</taxon>
        <taxon>Pseudomonadota</taxon>
        <taxon>Gammaproteobacteria</taxon>
        <taxon>Steroidobacterales</taxon>
        <taxon>Steroidobacteraceae</taxon>
        <taxon>Povalibacter</taxon>
    </lineage>
</organism>
<proteinExistence type="predicted"/>
<keyword evidence="5 7" id="KW-1133">Transmembrane helix</keyword>
<dbReference type="GO" id="GO:0005886">
    <property type="term" value="C:plasma membrane"/>
    <property type="evidence" value="ECO:0007669"/>
    <property type="project" value="UniProtKB-SubCell"/>
</dbReference>
<evidence type="ECO:0000256" key="4">
    <source>
        <dbReference type="ARBA" id="ARBA00022692"/>
    </source>
</evidence>
<feature type="transmembrane region" description="Helical" evidence="7">
    <location>
        <begin position="81"/>
        <end position="101"/>
    </location>
</feature>
<dbReference type="PANTHER" id="PTHR23513:SF9">
    <property type="entry name" value="ENTEROBACTIN EXPORTER ENTS"/>
    <property type="match status" value="1"/>
</dbReference>
<dbReference type="AlphaFoldDB" id="A0A841HV36"/>
<dbReference type="InterPro" id="IPR010290">
    <property type="entry name" value="TM_effector"/>
</dbReference>
<feature type="transmembrane region" description="Helical" evidence="7">
    <location>
        <begin position="285"/>
        <end position="303"/>
    </location>
</feature>
<evidence type="ECO:0000256" key="5">
    <source>
        <dbReference type="ARBA" id="ARBA00022989"/>
    </source>
</evidence>
<name>A0A841HV36_9GAMM</name>